<feature type="domain" description="ABC transmembrane type-1" evidence="9">
    <location>
        <begin position="21"/>
        <end position="200"/>
    </location>
</feature>
<reference evidence="10 11" key="1">
    <citation type="submission" date="2019-08" db="EMBL/GenBank/DDBJ databases">
        <authorList>
            <person name="Guy L."/>
        </authorList>
    </citation>
    <scope>NUCLEOTIDE SEQUENCE [LARGE SCALE GENOMIC DNA]</scope>
    <source>
        <strain evidence="10 11">SGT-108</strain>
    </source>
</reference>
<comment type="similarity">
    <text evidence="8">Belongs to the binding-protein-dependent transport system permease family.</text>
</comment>
<evidence type="ECO:0000256" key="8">
    <source>
        <dbReference type="RuleBase" id="RU363032"/>
    </source>
</evidence>
<dbReference type="PROSITE" id="PS50928">
    <property type="entry name" value="ABC_TM1"/>
    <property type="match status" value="1"/>
</dbReference>
<keyword evidence="2 8" id="KW-0813">Transport</keyword>
<dbReference type="GO" id="GO:0022857">
    <property type="term" value="F:transmembrane transporter activity"/>
    <property type="evidence" value="ECO:0007669"/>
    <property type="project" value="InterPro"/>
</dbReference>
<dbReference type="KEGG" id="asip:AQUSIP_08870"/>
<organism evidence="10 11">
    <name type="scientific">Aquicella siphonis</name>
    <dbReference type="NCBI Taxonomy" id="254247"/>
    <lineage>
        <taxon>Bacteria</taxon>
        <taxon>Pseudomonadati</taxon>
        <taxon>Pseudomonadota</taxon>
        <taxon>Gammaproteobacteria</taxon>
        <taxon>Legionellales</taxon>
        <taxon>Coxiellaceae</taxon>
        <taxon>Aquicella</taxon>
    </lineage>
</organism>
<dbReference type="PANTHER" id="PTHR30177">
    <property type="entry name" value="GLYCINE BETAINE/L-PROLINE TRANSPORT SYSTEM PERMEASE PROTEIN PROW"/>
    <property type="match status" value="1"/>
</dbReference>
<evidence type="ECO:0000259" key="9">
    <source>
        <dbReference type="PROSITE" id="PS50928"/>
    </source>
</evidence>
<dbReference type="Pfam" id="PF00528">
    <property type="entry name" value="BPD_transp_1"/>
    <property type="match status" value="1"/>
</dbReference>
<feature type="transmembrane region" description="Helical" evidence="8">
    <location>
        <begin position="217"/>
        <end position="239"/>
    </location>
</feature>
<dbReference type="Proteomes" id="UP000324194">
    <property type="component" value="Chromosome 1"/>
</dbReference>
<evidence type="ECO:0000256" key="5">
    <source>
        <dbReference type="ARBA" id="ARBA00023136"/>
    </source>
</evidence>
<dbReference type="InterPro" id="IPR051204">
    <property type="entry name" value="ABC_transp_perm/SBD"/>
</dbReference>
<dbReference type="InterPro" id="IPR007210">
    <property type="entry name" value="ABC_Gly_betaine_transp_sub-bd"/>
</dbReference>
<feature type="transmembrane region" description="Helical" evidence="8">
    <location>
        <begin position="133"/>
        <end position="161"/>
    </location>
</feature>
<dbReference type="AlphaFoldDB" id="A0A5E4PGL0"/>
<dbReference type="OrthoDB" id="9781705at2"/>
<evidence type="ECO:0000256" key="2">
    <source>
        <dbReference type="ARBA" id="ARBA00022448"/>
    </source>
</evidence>
<feature type="transmembrane region" description="Helical" evidence="8">
    <location>
        <begin position="82"/>
        <end position="99"/>
    </location>
</feature>
<feature type="transmembrane region" description="Helical" evidence="8">
    <location>
        <begin position="181"/>
        <end position="205"/>
    </location>
</feature>
<accession>A0A5E4PGL0</accession>
<feature type="transmembrane region" description="Helical" evidence="8">
    <location>
        <begin position="25"/>
        <end position="47"/>
    </location>
</feature>
<dbReference type="Gene3D" id="3.40.190.120">
    <property type="entry name" value="Osmoprotection protein (prox), domain 2"/>
    <property type="match status" value="1"/>
</dbReference>
<keyword evidence="5 8" id="KW-0472">Membrane</keyword>
<dbReference type="Gene3D" id="1.10.3720.10">
    <property type="entry name" value="MetI-like"/>
    <property type="match status" value="1"/>
</dbReference>
<evidence type="ECO:0000256" key="4">
    <source>
        <dbReference type="ARBA" id="ARBA00022989"/>
    </source>
</evidence>
<dbReference type="EMBL" id="LR699119">
    <property type="protein sequence ID" value="VVC75597.1"/>
    <property type="molecule type" value="Genomic_DNA"/>
</dbReference>
<comment type="similarity">
    <text evidence="6">In the C-terminal section; belongs to the OsmX family.</text>
</comment>
<evidence type="ECO:0000256" key="3">
    <source>
        <dbReference type="ARBA" id="ARBA00022692"/>
    </source>
</evidence>
<dbReference type="CDD" id="cd06261">
    <property type="entry name" value="TM_PBP2"/>
    <property type="match status" value="1"/>
</dbReference>
<dbReference type="InterPro" id="IPR035906">
    <property type="entry name" value="MetI-like_sf"/>
</dbReference>
<evidence type="ECO:0000313" key="10">
    <source>
        <dbReference type="EMBL" id="VVC75597.1"/>
    </source>
</evidence>
<dbReference type="InterPro" id="IPR000515">
    <property type="entry name" value="MetI-like"/>
</dbReference>
<evidence type="ECO:0000256" key="1">
    <source>
        <dbReference type="ARBA" id="ARBA00004651"/>
    </source>
</evidence>
<comment type="subcellular location">
    <subcellularLocation>
        <location evidence="1 8">Cell membrane</location>
        <topology evidence="1 8">Multi-pass membrane protein</topology>
    </subcellularLocation>
</comment>
<proteinExistence type="inferred from homology"/>
<sequence>MMTDSFMQFVASEWPVLLTKLWEQLYLVCIATSLAVMIGLPLGIIVRRLHKMKILVLGLASAVWTVPSLALLALFIPVLGIGVKPAILVLSIYGVLPVLRNTVAGLENVSPDSIEAARGLGFTRWQRLTMVELPLACPVIIAGIRTSVSISIGVATLASFVGAGGLGDFINQGLALNNANLILLGAVPAAAMALGFDYLIALIESRMAVSQIRRKKLVWFAVFMMSAAALIALGVMYAAHDLFSENRQSIRIASKNFTEQIVLGELMSQMIEARTRLRVERRFNLGTTAICHAAILSNEIDLYPEYTGTAYLTVLKLHHPPDARNLYAQVRREYKKQFDLDWLAPFGFNNTQALAVKSAFARQYHLRDISDLLLIEDRLIIGVPAEFMQREDALIGLEKTYHLNFGQIRQMDAGLMYDAIKNGQVNLINAFSTDGRIPAYDLVLLNDDKKFYPDYSAAPVIRSQVLKLHPEVEWALKPLLGSLSGQAMRELNYQVDVMHRAPYTAAHDYLRAHKFIP</sequence>
<dbReference type="SUPFAM" id="SSF53850">
    <property type="entry name" value="Periplasmic binding protein-like II"/>
    <property type="match status" value="1"/>
</dbReference>
<dbReference type="Gene3D" id="3.40.190.10">
    <property type="entry name" value="Periplasmic binding protein-like II"/>
    <property type="match status" value="1"/>
</dbReference>
<name>A0A5E4PGL0_9COXI</name>
<dbReference type="PANTHER" id="PTHR30177:SF4">
    <property type="entry name" value="OSMOPROTECTANT IMPORT PERMEASE PROTEIN OSMW"/>
    <property type="match status" value="1"/>
</dbReference>
<dbReference type="CDD" id="cd13528">
    <property type="entry name" value="PBP2_osmoprotectants"/>
    <property type="match status" value="1"/>
</dbReference>
<protein>
    <submittedName>
        <fullName evidence="10">Choline-binding protein</fullName>
    </submittedName>
</protein>
<evidence type="ECO:0000256" key="6">
    <source>
        <dbReference type="ARBA" id="ARBA00035642"/>
    </source>
</evidence>
<dbReference type="GO" id="GO:0031460">
    <property type="term" value="P:glycine betaine transport"/>
    <property type="evidence" value="ECO:0007669"/>
    <property type="project" value="TreeGrafter"/>
</dbReference>
<feature type="transmembrane region" description="Helical" evidence="8">
    <location>
        <begin position="54"/>
        <end position="76"/>
    </location>
</feature>
<keyword evidence="3 8" id="KW-0812">Transmembrane</keyword>
<keyword evidence="4 8" id="KW-1133">Transmembrane helix</keyword>
<dbReference type="RefSeq" id="WP_148338893.1">
    <property type="nucleotide sequence ID" value="NZ_LR699119.1"/>
</dbReference>
<gene>
    <name evidence="10" type="primary">opuBC</name>
    <name evidence="10" type="ORF">AQUSIP_08870</name>
</gene>
<keyword evidence="11" id="KW-1185">Reference proteome</keyword>
<evidence type="ECO:0000313" key="11">
    <source>
        <dbReference type="Proteomes" id="UP000324194"/>
    </source>
</evidence>
<dbReference type="GO" id="GO:0043190">
    <property type="term" value="C:ATP-binding cassette (ABC) transporter complex"/>
    <property type="evidence" value="ECO:0007669"/>
    <property type="project" value="InterPro"/>
</dbReference>
<dbReference type="FunFam" id="1.10.3720.10:FF:000001">
    <property type="entry name" value="Glycine betaine ABC transporter, permease"/>
    <property type="match status" value="1"/>
</dbReference>
<dbReference type="Pfam" id="PF04069">
    <property type="entry name" value="OpuAC"/>
    <property type="match status" value="1"/>
</dbReference>
<evidence type="ECO:0000256" key="7">
    <source>
        <dbReference type="ARBA" id="ARBA00035652"/>
    </source>
</evidence>
<dbReference type="SUPFAM" id="SSF161098">
    <property type="entry name" value="MetI-like"/>
    <property type="match status" value="1"/>
</dbReference>
<comment type="similarity">
    <text evidence="7">In the N-terminal section; belongs to the binding-protein-dependent transport system permease family.</text>
</comment>